<feature type="compositionally biased region" description="Low complexity" evidence="3">
    <location>
        <begin position="540"/>
        <end position="549"/>
    </location>
</feature>
<protein>
    <submittedName>
        <fullName evidence="6">AMP-binding protein</fullName>
    </submittedName>
</protein>
<feature type="compositionally biased region" description="Low complexity" evidence="3">
    <location>
        <begin position="278"/>
        <end position="293"/>
    </location>
</feature>
<organism evidence="6 7">
    <name type="scientific">Actinomadura chibensis</name>
    <dbReference type="NCBI Taxonomy" id="392828"/>
    <lineage>
        <taxon>Bacteria</taxon>
        <taxon>Bacillati</taxon>
        <taxon>Actinomycetota</taxon>
        <taxon>Actinomycetes</taxon>
        <taxon>Streptosporangiales</taxon>
        <taxon>Thermomonosporaceae</taxon>
        <taxon>Actinomadura</taxon>
    </lineage>
</organism>
<proteinExistence type="inferred from homology"/>
<evidence type="ECO:0000259" key="5">
    <source>
        <dbReference type="Pfam" id="PF13193"/>
    </source>
</evidence>
<dbReference type="SUPFAM" id="SSF56801">
    <property type="entry name" value="Acetyl-CoA synthetase-like"/>
    <property type="match status" value="2"/>
</dbReference>
<dbReference type="PANTHER" id="PTHR24096:SF149">
    <property type="entry name" value="AMP-BINDING DOMAIN-CONTAINING PROTEIN-RELATED"/>
    <property type="match status" value="1"/>
</dbReference>
<feature type="region of interest" description="Disordered" evidence="3">
    <location>
        <begin position="275"/>
        <end position="549"/>
    </location>
</feature>
<feature type="compositionally biased region" description="Low complexity" evidence="3">
    <location>
        <begin position="619"/>
        <end position="630"/>
    </location>
</feature>
<evidence type="ECO:0000259" key="4">
    <source>
        <dbReference type="Pfam" id="PF00501"/>
    </source>
</evidence>
<dbReference type="GO" id="GO:0016405">
    <property type="term" value="F:CoA-ligase activity"/>
    <property type="evidence" value="ECO:0007669"/>
    <property type="project" value="TreeGrafter"/>
</dbReference>
<gene>
    <name evidence="6" type="ORF">FXF69_28890</name>
</gene>
<sequence>MCGRDHRSSFGDMLSRGVDPAAAYPAVTVTRAVLGAADAGSGRPAVIDAASGNTVSYADLITGVEAVAAGLLREGIRPGDVVALHLLDGPEFAIALHAVIAVGAAPFLIGAEEPLDTALVHAVITQPGRDTDAEEGARLLHLNALSISDADSGDVHPASAQSAIPARPVTPGSPASPGEPAEPEALRTLAPPAARPEPPAPEALQTPTPPGTRPMPANPEASGKLAASDVRAEPVEFDALQSPASPGARSISAESEAFQGPASLGVRAESVEPGALRSSASSGASSVPAEPEAFGTLASSAARPEPVEPGALERPAPPGGSMPADPEAFRGRASSGVRAESVEPGALRGSVSPGERSVPADPEVLGTLASFGVSAEPVESDALRSPASPGTDSMSAESDAFQGLASSGGRGESVEPGALRSSASSGAHSVSAEPEAFGTLAASGVPAEPVEPGELQGAESSGERSVTTESDALRGLAASGVGPVPANSARVPGAASASERSVSGEADGGGGLAAAGERSAVGEAGALGGPASSGVGTESAAPGGLRGAALPGGVDADVAGVSGAASSGGWAVRGDASAARSTGVSGGCPLSGERSSASVAGDGLADVRDVPAGRGGAGAVSSVPSRRPSGLGEHAIAGGAGGEECPAGARELGVGGGSGVVPGVGVPRAGERSVAARVEGGERSAGGGEFCSAEGGDASVRGSAGGREEIGGGGESSGRERLGEGGRSAGGGSAAGREEGGGDPDRDVALVVWGRGEQGRAGGVVRLTHAEVVAGLVRVADSGLLGGSDVVLSALPFSDVLGVNGVLNPALRLGATVVACAGMRRPDLLRALRDHRVTVAVLPPRLVEALAYDRSVSRYGLGTLRAVVAAGGPLAAEDARAAAARLGCPVRQAYGLAEAAGFTHLNLRAVEEGTLDSVGRGLPGVTWRIVHPRRGTAQPSYQPGELCVRLPVARTAAVSVRWLPTGDSAFADDHERVFILGRLPAVRPEPPGEPEPVLAAHPAVEDAVVAPAPDDDLGLAPHAFVVLAERASEDDLLAYVNKHVHRTRMVSAVHVVDEIPRAPDGQVRRRALLRRAGLAL</sequence>
<dbReference type="InterPro" id="IPR042099">
    <property type="entry name" value="ANL_N_sf"/>
</dbReference>
<feature type="domain" description="AMP-binding enzyme C-terminal" evidence="5">
    <location>
        <begin position="995"/>
        <end position="1063"/>
    </location>
</feature>
<feature type="domain" description="AMP-dependent synthetase/ligase" evidence="4">
    <location>
        <begin position="39"/>
        <end position="110"/>
    </location>
</feature>
<dbReference type="InterPro" id="IPR045851">
    <property type="entry name" value="AMP-bd_C_sf"/>
</dbReference>
<dbReference type="InterPro" id="IPR025110">
    <property type="entry name" value="AMP-bd_C"/>
</dbReference>
<feature type="region of interest" description="Disordered" evidence="3">
    <location>
        <begin position="151"/>
        <end position="229"/>
    </location>
</feature>
<name>A0A5D0NER2_9ACTN</name>
<keyword evidence="2" id="KW-0436">Ligase</keyword>
<dbReference type="InterPro" id="IPR000873">
    <property type="entry name" value="AMP-dep_synth/lig_dom"/>
</dbReference>
<dbReference type="PANTHER" id="PTHR24096">
    <property type="entry name" value="LONG-CHAIN-FATTY-ACID--COA LIGASE"/>
    <property type="match status" value="1"/>
</dbReference>
<dbReference type="Gene3D" id="3.40.50.12780">
    <property type="entry name" value="N-terminal domain of ligase-like"/>
    <property type="match status" value="2"/>
</dbReference>
<evidence type="ECO:0000313" key="6">
    <source>
        <dbReference type="EMBL" id="TYB42799.1"/>
    </source>
</evidence>
<feature type="compositionally biased region" description="Basic and acidic residues" evidence="3">
    <location>
        <begin position="736"/>
        <end position="745"/>
    </location>
</feature>
<dbReference type="Gene3D" id="3.30.300.30">
    <property type="match status" value="1"/>
</dbReference>
<dbReference type="Pfam" id="PF13193">
    <property type="entry name" value="AMP-binding_C"/>
    <property type="match status" value="1"/>
</dbReference>
<comment type="caution">
    <text evidence="6">The sequence shown here is derived from an EMBL/GenBank/DDBJ whole genome shotgun (WGS) entry which is preliminary data.</text>
</comment>
<keyword evidence="7" id="KW-1185">Reference proteome</keyword>
<comment type="similarity">
    <text evidence="1">Belongs to the ATP-dependent AMP-binding enzyme family.</text>
</comment>
<dbReference type="Pfam" id="PF00501">
    <property type="entry name" value="AMP-binding"/>
    <property type="match status" value="2"/>
</dbReference>
<evidence type="ECO:0000256" key="1">
    <source>
        <dbReference type="ARBA" id="ARBA00006432"/>
    </source>
</evidence>
<evidence type="ECO:0000256" key="2">
    <source>
        <dbReference type="ARBA" id="ARBA00022598"/>
    </source>
</evidence>
<dbReference type="Proteomes" id="UP000323380">
    <property type="component" value="Unassembled WGS sequence"/>
</dbReference>
<dbReference type="STRING" id="1220554.GCA_001552135_02577"/>
<feature type="region of interest" description="Disordered" evidence="3">
    <location>
        <begin position="579"/>
        <end position="630"/>
    </location>
</feature>
<reference evidence="6 7" key="1">
    <citation type="submission" date="2019-08" db="EMBL/GenBank/DDBJ databases">
        <title>Actinomadura sp. nov. CYP1-5 isolated from mountain soil.</title>
        <authorList>
            <person name="Songsumanus A."/>
            <person name="Kuncharoen N."/>
            <person name="Kudo T."/>
            <person name="Yuki M."/>
            <person name="Igarashi Y."/>
            <person name="Tanasupawat S."/>
        </authorList>
    </citation>
    <scope>NUCLEOTIDE SEQUENCE [LARGE SCALE GENOMIC DNA]</scope>
    <source>
        <strain evidence="6 7">JCM 14158</strain>
    </source>
</reference>
<feature type="domain" description="AMP-dependent synthetase/ligase" evidence="4">
    <location>
        <begin position="765"/>
        <end position="951"/>
    </location>
</feature>
<evidence type="ECO:0000313" key="7">
    <source>
        <dbReference type="Proteomes" id="UP000323380"/>
    </source>
</evidence>
<evidence type="ECO:0000256" key="3">
    <source>
        <dbReference type="SAM" id="MobiDB-lite"/>
    </source>
</evidence>
<feature type="region of interest" description="Disordered" evidence="3">
    <location>
        <begin position="676"/>
        <end position="745"/>
    </location>
</feature>
<feature type="compositionally biased region" description="Low complexity" evidence="3">
    <location>
        <begin position="418"/>
        <end position="432"/>
    </location>
</feature>
<feature type="compositionally biased region" description="Gly residues" evidence="3">
    <location>
        <begin position="725"/>
        <end position="734"/>
    </location>
</feature>
<dbReference type="EMBL" id="VSFG01000007">
    <property type="protein sequence ID" value="TYB42799.1"/>
    <property type="molecule type" value="Genomic_DNA"/>
</dbReference>
<accession>A0A5D0NER2</accession>
<dbReference type="AlphaFoldDB" id="A0A5D0NER2"/>
<feature type="compositionally biased region" description="Pro residues" evidence="3">
    <location>
        <begin position="193"/>
        <end position="217"/>
    </location>
</feature>